<evidence type="ECO:0000256" key="2">
    <source>
        <dbReference type="ARBA" id="ARBA00022670"/>
    </source>
</evidence>
<evidence type="ECO:0000313" key="6">
    <source>
        <dbReference type="EMBL" id="EGC30864.1"/>
    </source>
</evidence>
<dbReference type="GeneID" id="10508562"/>
<keyword evidence="3" id="KW-0378">Hydrolase</keyword>
<dbReference type="Pfam" id="PF00112">
    <property type="entry name" value="Peptidase_C1"/>
    <property type="match status" value="1"/>
</dbReference>
<dbReference type="Gene3D" id="3.90.70.10">
    <property type="entry name" value="Cysteine proteinases"/>
    <property type="match status" value="1"/>
</dbReference>
<dbReference type="InterPro" id="IPR000169">
    <property type="entry name" value="Pept_cys_AS"/>
</dbReference>
<dbReference type="PRINTS" id="PR00705">
    <property type="entry name" value="PAPAIN"/>
</dbReference>
<dbReference type="GO" id="GO:0005615">
    <property type="term" value="C:extracellular space"/>
    <property type="evidence" value="ECO:0000318"/>
    <property type="project" value="GO_Central"/>
</dbReference>
<dbReference type="InterPro" id="IPR000668">
    <property type="entry name" value="Peptidase_C1A_C"/>
</dbReference>
<dbReference type="InterPro" id="IPR038765">
    <property type="entry name" value="Papain-like_cys_pep_sf"/>
</dbReference>
<dbReference type="Proteomes" id="UP000001064">
    <property type="component" value="Unassembled WGS sequence"/>
</dbReference>
<evidence type="ECO:0000256" key="3">
    <source>
        <dbReference type="ARBA" id="ARBA00022801"/>
    </source>
</evidence>
<dbReference type="PROSITE" id="PS00139">
    <property type="entry name" value="THIOL_PROTEASE_CYS"/>
    <property type="match status" value="1"/>
</dbReference>
<dbReference type="CDD" id="cd02248">
    <property type="entry name" value="Peptidase_C1A"/>
    <property type="match status" value="1"/>
</dbReference>
<keyword evidence="4" id="KW-0788">Thiol protease</keyword>
<dbReference type="GO" id="GO:0005764">
    <property type="term" value="C:lysosome"/>
    <property type="evidence" value="ECO:0000318"/>
    <property type="project" value="GO_Central"/>
</dbReference>
<dbReference type="SMART" id="SM00645">
    <property type="entry name" value="Pept_C1"/>
    <property type="match status" value="1"/>
</dbReference>
<dbReference type="GO" id="GO:0051603">
    <property type="term" value="P:proteolysis involved in protein catabolic process"/>
    <property type="evidence" value="ECO:0000318"/>
    <property type="project" value="GO_Central"/>
</dbReference>
<feature type="domain" description="Peptidase C1A papain C-terminal" evidence="5">
    <location>
        <begin position="37"/>
        <end position="251"/>
    </location>
</feature>
<dbReference type="KEGG" id="dpp:DICPUDRAFT_40821"/>
<dbReference type="SUPFAM" id="SSF54001">
    <property type="entry name" value="Cysteine proteinases"/>
    <property type="match status" value="1"/>
</dbReference>
<keyword evidence="7" id="KW-1185">Reference proteome</keyword>
<keyword evidence="2" id="KW-0645">Protease</keyword>
<evidence type="ECO:0000256" key="1">
    <source>
        <dbReference type="ARBA" id="ARBA00008455"/>
    </source>
</evidence>
<sequence length="253" mass="28211">MKSVGLVNLQQINYTCYHSNQTETPNNKPGLLKSSQIPTSIDWRVWGYGKNIKNQGGCGSCYAFSAIGTIEAHYKRKHQRDEEFSEQQIVDCTSKYGNGGCSGGWMHNSFNYIKDFGGINLEREYPYEYKVGQCRASDKKYSPLANFVMIPRDNEEALANAVATIGPVAVAYDASTREFMQYLGGIYDSPNCQKTRTTHAVIVLGYGTQNGVDYWIIKNSWGSGWGEKGYFRMKRNTGNRCGVATASSYPVVA</sequence>
<dbReference type="PROSITE" id="PS00640">
    <property type="entry name" value="THIOL_PROTEASE_ASN"/>
    <property type="match status" value="1"/>
</dbReference>
<gene>
    <name evidence="6" type="ORF">DICPUDRAFT_40821</name>
</gene>
<proteinExistence type="inferred from homology"/>
<dbReference type="OrthoDB" id="10259130at2759"/>
<accession>F0ZYW2</accession>
<comment type="similarity">
    <text evidence="1">Belongs to the peptidase C1 family.</text>
</comment>
<evidence type="ECO:0000256" key="4">
    <source>
        <dbReference type="ARBA" id="ARBA00022807"/>
    </source>
</evidence>
<evidence type="ECO:0000259" key="5">
    <source>
        <dbReference type="SMART" id="SM00645"/>
    </source>
</evidence>
<dbReference type="AlphaFoldDB" id="F0ZYW2"/>
<dbReference type="InParanoid" id="F0ZYW2"/>
<dbReference type="RefSeq" id="XP_003292601.1">
    <property type="nucleotide sequence ID" value="XM_003292553.1"/>
</dbReference>
<dbReference type="eggNOG" id="KOG1543">
    <property type="taxonomic scope" value="Eukaryota"/>
</dbReference>
<dbReference type="VEuPathDB" id="AmoebaDB:DICPUDRAFT_40821"/>
<dbReference type="EMBL" id="GL871294">
    <property type="protein sequence ID" value="EGC30864.1"/>
    <property type="molecule type" value="Genomic_DNA"/>
</dbReference>
<evidence type="ECO:0000313" key="7">
    <source>
        <dbReference type="Proteomes" id="UP000001064"/>
    </source>
</evidence>
<reference evidence="7" key="1">
    <citation type="journal article" date="2011" name="Genome Biol.">
        <title>Comparative genomics of the social amoebae Dictyostelium discoideum and Dictyostelium purpureum.</title>
        <authorList>
            <consortium name="US DOE Joint Genome Institute (JGI-PGF)"/>
            <person name="Sucgang R."/>
            <person name="Kuo A."/>
            <person name="Tian X."/>
            <person name="Salerno W."/>
            <person name="Parikh A."/>
            <person name="Feasley C.L."/>
            <person name="Dalin E."/>
            <person name="Tu H."/>
            <person name="Huang E."/>
            <person name="Barry K."/>
            <person name="Lindquist E."/>
            <person name="Shapiro H."/>
            <person name="Bruce D."/>
            <person name="Schmutz J."/>
            <person name="Salamov A."/>
            <person name="Fey P."/>
            <person name="Gaudet P."/>
            <person name="Anjard C."/>
            <person name="Babu M.M."/>
            <person name="Basu S."/>
            <person name="Bushmanova Y."/>
            <person name="van der Wel H."/>
            <person name="Katoh-Kurasawa M."/>
            <person name="Dinh C."/>
            <person name="Coutinho P.M."/>
            <person name="Saito T."/>
            <person name="Elias M."/>
            <person name="Schaap P."/>
            <person name="Kay R.R."/>
            <person name="Henrissat B."/>
            <person name="Eichinger L."/>
            <person name="Rivero F."/>
            <person name="Putnam N.H."/>
            <person name="West C.M."/>
            <person name="Loomis W.F."/>
            <person name="Chisholm R.L."/>
            <person name="Shaulsky G."/>
            <person name="Strassmann J.E."/>
            <person name="Queller D.C."/>
            <person name="Kuspa A."/>
            <person name="Grigoriev I.V."/>
        </authorList>
    </citation>
    <scope>NUCLEOTIDE SEQUENCE [LARGE SCALE GENOMIC DNA]</scope>
    <source>
        <strain evidence="7">QSDP1</strain>
    </source>
</reference>
<protein>
    <recommendedName>
        <fullName evidence="5">Peptidase C1A papain C-terminal domain-containing protein</fullName>
    </recommendedName>
</protein>
<dbReference type="FunFam" id="3.90.70.10:FF:000006">
    <property type="entry name" value="Cathepsin S"/>
    <property type="match status" value="1"/>
</dbReference>
<dbReference type="InterPro" id="IPR025661">
    <property type="entry name" value="Pept_asp_AS"/>
</dbReference>
<dbReference type="PANTHER" id="PTHR12411">
    <property type="entry name" value="CYSTEINE PROTEASE FAMILY C1-RELATED"/>
    <property type="match status" value="1"/>
</dbReference>
<dbReference type="InterPro" id="IPR039417">
    <property type="entry name" value="Peptidase_C1A_papain-like"/>
</dbReference>
<dbReference type="GO" id="GO:0004197">
    <property type="term" value="F:cysteine-type endopeptidase activity"/>
    <property type="evidence" value="ECO:0000318"/>
    <property type="project" value="GO_Central"/>
</dbReference>
<organism evidence="6 7">
    <name type="scientific">Dictyostelium purpureum</name>
    <name type="common">Slime mold</name>
    <dbReference type="NCBI Taxonomy" id="5786"/>
    <lineage>
        <taxon>Eukaryota</taxon>
        <taxon>Amoebozoa</taxon>
        <taxon>Evosea</taxon>
        <taxon>Eumycetozoa</taxon>
        <taxon>Dictyostelia</taxon>
        <taxon>Dictyosteliales</taxon>
        <taxon>Dictyosteliaceae</taxon>
        <taxon>Dictyostelium</taxon>
    </lineage>
</organism>
<dbReference type="OMA" id="PKTHFRY"/>
<name>F0ZYW2_DICPU</name>
<dbReference type="InterPro" id="IPR013128">
    <property type="entry name" value="Peptidase_C1A"/>
</dbReference>